<feature type="transmembrane region" description="Helical" evidence="5">
    <location>
        <begin position="69"/>
        <end position="87"/>
    </location>
</feature>
<keyword evidence="3 5" id="KW-1133">Transmembrane helix</keyword>
<proteinExistence type="predicted"/>
<evidence type="ECO:0000313" key="8">
    <source>
        <dbReference type="Proteomes" id="UP000326759"/>
    </source>
</evidence>
<dbReference type="GO" id="GO:0007166">
    <property type="term" value="P:cell surface receptor signaling pathway"/>
    <property type="evidence" value="ECO:0007669"/>
    <property type="project" value="InterPro"/>
</dbReference>
<gene>
    <name evidence="7" type="primary">DIHR</name>
    <name evidence="7" type="ORF">Anas_00130</name>
</gene>
<comment type="subcellular location">
    <subcellularLocation>
        <location evidence="1">Membrane</location>
        <topology evidence="1">Multi-pass membrane protein</topology>
    </subcellularLocation>
</comment>
<sequence>AAVAEMENDYDQSCTLFIEDILDWIIRVPVLIVLTINILFLARIMWVLITKLRSANNVETQRYWKATKALLVLIPLLGLTYMLLIALPQKFEFFRAVLLSTQGFWVAVFYCFLNSEVRNSIRHHIERWRTERGIAHSRGTSMRHFKDSSPKTRSERFSHYGRKFFGCKRESLVCSEVTTMTTFVTNGYNSQTTSAPLQSNVNYQGAASSLQVSSHPRSSSQLSLTLHAMGGSQTASPISASTALLASTDSQEAGIKDAAL</sequence>
<protein>
    <submittedName>
        <fullName evidence="7">Diuretic hormone receptor</fullName>
    </submittedName>
</protein>
<dbReference type="SUPFAM" id="SSF81321">
    <property type="entry name" value="Family A G protein-coupled receptor-like"/>
    <property type="match status" value="1"/>
</dbReference>
<keyword evidence="7" id="KW-0675">Receptor</keyword>
<evidence type="ECO:0000259" key="6">
    <source>
        <dbReference type="PROSITE" id="PS50261"/>
    </source>
</evidence>
<dbReference type="Proteomes" id="UP000326759">
    <property type="component" value="Unassembled WGS sequence"/>
</dbReference>
<dbReference type="GO" id="GO:0007188">
    <property type="term" value="P:adenylate cyclase-modulating G protein-coupled receptor signaling pathway"/>
    <property type="evidence" value="ECO:0007669"/>
    <property type="project" value="TreeGrafter"/>
</dbReference>
<evidence type="ECO:0000313" key="7">
    <source>
        <dbReference type="EMBL" id="KAB7493773.1"/>
    </source>
</evidence>
<keyword evidence="4 5" id="KW-0472">Membrane</keyword>
<evidence type="ECO:0000256" key="1">
    <source>
        <dbReference type="ARBA" id="ARBA00004141"/>
    </source>
</evidence>
<dbReference type="InterPro" id="IPR050332">
    <property type="entry name" value="GPCR_2"/>
</dbReference>
<evidence type="ECO:0000256" key="4">
    <source>
        <dbReference type="ARBA" id="ARBA00023136"/>
    </source>
</evidence>
<organism evidence="7 8">
    <name type="scientific">Armadillidium nasatum</name>
    <dbReference type="NCBI Taxonomy" id="96803"/>
    <lineage>
        <taxon>Eukaryota</taxon>
        <taxon>Metazoa</taxon>
        <taxon>Ecdysozoa</taxon>
        <taxon>Arthropoda</taxon>
        <taxon>Crustacea</taxon>
        <taxon>Multicrustacea</taxon>
        <taxon>Malacostraca</taxon>
        <taxon>Eumalacostraca</taxon>
        <taxon>Peracarida</taxon>
        <taxon>Isopoda</taxon>
        <taxon>Oniscidea</taxon>
        <taxon>Crinocheta</taxon>
        <taxon>Armadillidiidae</taxon>
        <taxon>Armadillidium</taxon>
    </lineage>
</organism>
<name>A0A5N5SHS9_9CRUS</name>
<comment type="caution">
    <text evidence="7">The sequence shown here is derived from an EMBL/GenBank/DDBJ whole genome shotgun (WGS) entry which is preliminary data.</text>
</comment>
<dbReference type="OrthoDB" id="6022368at2759"/>
<feature type="transmembrane region" description="Helical" evidence="5">
    <location>
        <begin position="93"/>
        <end position="113"/>
    </location>
</feature>
<evidence type="ECO:0000256" key="2">
    <source>
        <dbReference type="ARBA" id="ARBA00022692"/>
    </source>
</evidence>
<dbReference type="Gene3D" id="1.20.1070.10">
    <property type="entry name" value="Rhodopsin 7-helix transmembrane proteins"/>
    <property type="match status" value="1"/>
</dbReference>
<dbReference type="InterPro" id="IPR000832">
    <property type="entry name" value="GPCR_2_secretin-like"/>
</dbReference>
<feature type="non-terminal residue" evidence="7">
    <location>
        <position position="1"/>
    </location>
</feature>
<dbReference type="PRINTS" id="PR00249">
    <property type="entry name" value="GPCRSECRETIN"/>
</dbReference>
<dbReference type="GO" id="GO:0005886">
    <property type="term" value="C:plasma membrane"/>
    <property type="evidence" value="ECO:0007669"/>
    <property type="project" value="TreeGrafter"/>
</dbReference>
<dbReference type="Pfam" id="PF00002">
    <property type="entry name" value="7tm_2"/>
    <property type="match status" value="1"/>
</dbReference>
<evidence type="ECO:0000256" key="5">
    <source>
        <dbReference type="SAM" id="Phobius"/>
    </source>
</evidence>
<feature type="domain" description="G-protein coupled receptors family 2 profile 2" evidence="6">
    <location>
        <begin position="1"/>
        <end position="114"/>
    </location>
</feature>
<dbReference type="PROSITE" id="PS50261">
    <property type="entry name" value="G_PROTEIN_RECEP_F2_4"/>
    <property type="match status" value="1"/>
</dbReference>
<dbReference type="GO" id="GO:0017046">
    <property type="term" value="F:peptide hormone binding"/>
    <property type="evidence" value="ECO:0007669"/>
    <property type="project" value="TreeGrafter"/>
</dbReference>
<dbReference type="EMBL" id="SEYY01024925">
    <property type="protein sequence ID" value="KAB7493773.1"/>
    <property type="molecule type" value="Genomic_DNA"/>
</dbReference>
<accession>A0A5N5SHS9</accession>
<keyword evidence="8" id="KW-1185">Reference proteome</keyword>
<keyword evidence="2 5" id="KW-0812">Transmembrane</keyword>
<evidence type="ECO:0000256" key="3">
    <source>
        <dbReference type="ARBA" id="ARBA00022989"/>
    </source>
</evidence>
<feature type="transmembrane region" description="Helical" evidence="5">
    <location>
        <begin position="24"/>
        <end position="49"/>
    </location>
</feature>
<dbReference type="PANTHER" id="PTHR45620:SF15">
    <property type="entry name" value="DIURETIC HORMONE 44 RECEPTOR 1-RELATED"/>
    <property type="match status" value="1"/>
</dbReference>
<dbReference type="GO" id="GO:0008528">
    <property type="term" value="F:G protein-coupled peptide receptor activity"/>
    <property type="evidence" value="ECO:0007669"/>
    <property type="project" value="TreeGrafter"/>
</dbReference>
<reference evidence="7 8" key="1">
    <citation type="journal article" date="2019" name="PLoS Biol.">
        <title>Sex chromosomes control vertical transmission of feminizing Wolbachia symbionts in an isopod.</title>
        <authorList>
            <person name="Becking T."/>
            <person name="Chebbi M.A."/>
            <person name="Giraud I."/>
            <person name="Moumen B."/>
            <person name="Laverre T."/>
            <person name="Caubet Y."/>
            <person name="Peccoud J."/>
            <person name="Gilbert C."/>
            <person name="Cordaux R."/>
        </authorList>
    </citation>
    <scope>NUCLEOTIDE SEQUENCE [LARGE SCALE GENOMIC DNA]</scope>
    <source>
        <strain evidence="7">ANa2</strain>
        <tissue evidence="7">Whole body excluding digestive tract and cuticle</tissue>
    </source>
</reference>
<dbReference type="InterPro" id="IPR017981">
    <property type="entry name" value="GPCR_2-like_7TM"/>
</dbReference>
<dbReference type="AlphaFoldDB" id="A0A5N5SHS9"/>
<dbReference type="PANTHER" id="PTHR45620">
    <property type="entry name" value="PDF RECEPTOR-LIKE PROTEIN-RELATED"/>
    <property type="match status" value="1"/>
</dbReference>